<dbReference type="CDD" id="cd21678">
    <property type="entry name" value="SMP_TCB"/>
    <property type="match status" value="1"/>
</dbReference>
<evidence type="ECO:0000313" key="10">
    <source>
        <dbReference type="Proteomes" id="UP000253551"/>
    </source>
</evidence>
<feature type="non-terminal residue" evidence="9">
    <location>
        <position position="520"/>
    </location>
</feature>
<dbReference type="InterPro" id="IPR035892">
    <property type="entry name" value="C2_domain_sf"/>
</dbReference>
<dbReference type="InterPro" id="IPR052455">
    <property type="entry name" value="Tricalbin_domain"/>
</dbReference>
<dbReference type="GO" id="GO:0008289">
    <property type="term" value="F:lipid binding"/>
    <property type="evidence" value="ECO:0007669"/>
    <property type="project" value="UniProtKB-KW"/>
</dbReference>
<name>A0A367IZ47_RHIST</name>
<reference evidence="9 10" key="1">
    <citation type="journal article" date="2018" name="G3 (Bethesda)">
        <title>Phylogenetic and Phylogenomic Definition of Rhizopus Species.</title>
        <authorList>
            <person name="Gryganskyi A.P."/>
            <person name="Golan J."/>
            <person name="Dolatabadi S."/>
            <person name="Mondo S."/>
            <person name="Robb S."/>
            <person name="Idnurm A."/>
            <person name="Muszewska A."/>
            <person name="Steczkiewicz K."/>
            <person name="Masonjones S."/>
            <person name="Liao H.L."/>
            <person name="Gajdeczka M.T."/>
            <person name="Anike F."/>
            <person name="Vuek A."/>
            <person name="Anishchenko I.M."/>
            <person name="Voigt K."/>
            <person name="de Hoog G.S."/>
            <person name="Smith M.E."/>
            <person name="Heitman J."/>
            <person name="Vilgalys R."/>
            <person name="Stajich J.E."/>
        </authorList>
    </citation>
    <scope>NUCLEOTIDE SEQUENCE [LARGE SCALE GENOMIC DNA]</scope>
    <source>
        <strain evidence="9 10">LSU 92-RS-03</strain>
    </source>
</reference>
<feature type="domain" description="C2" evidence="7">
    <location>
        <begin position="362"/>
        <end position="479"/>
    </location>
</feature>
<evidence type="ECO:0000313" key="9">
    <source>
        <dbReference type="EMBL" id="RCH82957.1"/>
    </source>
</evidence>
<evidence type="ECO:0000259" key="7">
    <source>
        <dbReference type="PROSITE" id="PS50004"/>
    </source>
</evidence>
<dbReference type="InterPro" id="IPR000008">
    <property type="entry name" value="C2_dom"/>
</dbReference>
<evidence type="ECO:0000256" key="1">
    <source>
        <dbReference type="ARBA" id="ARBA00004370"/>
    </source>
</evidence>
<keyword evidence="3" id="KW-0445">Lipid transport</keyword>
<evidence type="ECO:0000256" key="5">
    <source>
        <dbReference type="ARBA" id="ARBA00023136"/>
    </source>
</evidence>
<dbReference type="AlphaFoldDB" id="A0A367IZ47"/>
<evidence type="ECO:0000256" key="6">
    <source>
        <dbReference type="SAM" id="MobiDB-lite"/>
    </source>
</evidence>
<keyword evidence="5" id="KW-0472">Membrane</keyword>
<accession>A0A367IZ47</accession>
<dbReference type="PROSITE" id="PS50004">
    <property type="entry name" value="C2"/>
    <property type="match status" value="1"/>
</dbReference>
<gene>
    <name evidence="9" type="ORF">CU098_000167</name>
</gene>
<dbReference type="EMBL" id="PJQM01004915">
    <property type="protein sequence ID" value="RCH82957.1"/>
    <property type="molecule type" value="Genomic_DNA"/>
</dbReference>
<keyword evidence="2" id="KW-0813">Transport</keyword>
<dbReference type="STRING" id="4846.A0A367IZ47"/>
<evidence type="ECO:0000259" key="8">
    <source>
        <dbReference type="PROSITE" id="PS51847"/>
    </source>
</evidence>
<dbReference type="InterPro" id="IPR031468">
    <property type="entry name" value="SMP_LBD"/>
</dbReference>
<organism evidence="9 10">
    <name type="scientific">Rhizopus stolonifer</name>
    <name type="common">Rhizopus nigricans</name>
    <dbReference type="NCBI Taxonomy" id="4846"/>
    <lineage>
        <taxon>Eukaryota</taxon>
        <taxon>Fungi</taxon>
        <taxon>Fungi incertae sedis</taxon>
        <taxon>Mucoromycota</taxon>
        <taxon>Mucoromycotina</taxon>
        <taxon>Mucoromycetes</taxon>
        <taxon>Mucorales</taxon>
        <taxon>Mucorineae</taxon>
        <taxon>Rhizopodaceae</taxon>
        <taxon>Rhizopus</taxon>
    </lineage>
</organism>
<dbReference type="OrthoDB" id="1029639at2759"/>
<evidence type="ECO:0000256" key="3">
    <source>
        <dbReference type="ARBA" id="ARBA00023055"/>
    </source>
</evidence>
<protein>
    <submittedName>
        <fullName evidence="9">Uncharacterized protein</fullName>
    </submittedName>
</protein>
<dbReference type="Pfam" id="PF00168">
    <property type="entry name" value="C2"/>
    <property type="match status" value="1"/>
</dbReference>
<dbReference type="Pfam" id="PF25669">
    <property type="entry name" value="SMP_MUG190-like"/>
    <property type="match status" value="1"/>
</dbReference>
<sequence length="520" mass="58880">MEEEPISPDTNEFPQVPDFRSFGKHQDGFATEIGSSDADQIRLAIEASQRKPVEGVAFTTRPLVHTIAGYSITRPLPDDSRIGWTSFSSIVNPGGALKILATEKKHEKAEGWLDDVTTGILGFIIGSLFLISFYKISSRRFQNCATDDIHRAINQVSIETSEKAEWLNRFLHKFWLIFEPVLSTYVIENLDTYIVDYLPGFLDSVRLNTFTLGSKPVCVEKVHTFYQTEPNTVCMDWTVSFTPNDTVGMTREELDNKKNPKIVLHIRLGKGLMGTAFPVLVEDMSFRGRMRVKLELMTQMPHIKIVEACFMEKPVFDYVLKPLGGDTFGFDVNNIPGLQSFVRDQAHAILGPMLYYPNVFSFDAEKFFSGELDISRANGVLAITVHSCTKINTSDASLHPFIRFYLNEAQQELEKTSICENTRIPHWNETKFLLLHDLKSILAMELRTTNNLKKAGKRLAKAHFDLKDVENTADLELNNLSIPMLRHGKHITDLNADMKYFPVSTPIKKEDGTFIEPEAS</sequence>
<dbReference type="GO" id="GO:0006869">
    <property type="term" value="P:lipid transport"/>
    <property type="evidence" value="ECO:0007669"/>
    <property type="project" value="UniProtKB-KW"/>
</dbReference>
<dbReference type="Gene3D" id="2.60.40.150">
    <property type="entry name" value="C2 domain"/>
    <property type="match status" value="1"/>
</dbReference>
<proteinExistence type="predicted"/>
<dbReference type="GO" id="GO:0016020">
    <property type="term" value="C:membrane"/>
    <property type="evidence" value="ECO:0007669"/>
    <property type="project" value="UniProtKB-SubCell"/>
</dbReference>
<dbReference type="Proteomes" id="UP000253551">
    <property type="component" value="Unassembled WGS sequence"/>
</dbReference>
<comment type="caution">
    <text evidence="9">The sequence shown here is derived from an EMBL/GenBank/DDBJ whole genome shotgun (WGS) entry which is preliminary data.</text>
</comment>
<dbReference type="SUPFAM" id="SSF49562">
    <property type="entry name" value="C2 domain (Calcium/lipid-binding domain, CaLB)"/>
    <property type="match status" value="1"/>
</dbReference>
<dbReference type="PANTHER" id="PTHR46980:SF2">
    <property type="entry name" value="TRICALBIN-1-RELATED"/>
    <property type="match status" value="1"/>
</dbReference>
<keyword evidence="10" id="KW-1185">Reference proteome</keyword>
<feature type="region of interest" description="Disordered" evidence="6">
    <location>
        <begin position="1"/>
        <end position="21"/>
    </location>
</feature>
<feature type="domain" description="SMP-LTD" evidence="8">
    <location>
        <begin position="160"/>
        <end position="365"/>
    </location>
</feature>
<dbReference type="PROSITE" id="PS51847">
    <property type="entry name" value="SMP"/>
    <property type="match status" value="1"/>
</dbReference>
<evidence type="ECO:0000256" key="4">
    <source>
        <dbReference type="ARBA" id="ARBA00023121"/>
    </source>
</evidence>
<keyword evidence="4" id="KW-0446">Lipid-binding</keyword>
<dbReference type="PANTHER" id="PTHR46980">
    <property type="entry name" value="TRICALBIN-1-RELATED"/>
    <property type="match status" value="1"/>
</dbReference>
<comment type="subcellular location">
    <subcellularLocation>
        <location evidence="1">Membrane</location>
    </subcellularLocation>
</comment>
<evidence type="ECO:0000256" key="2">
    <source>
        <dbReference type="ARBA" id="ARBA00022448"/>
    </source>
</evidence>